<evidence type="ECO:0000256" key="7">
    <source>
        <dbReference type="ARBA" id="ARBA00022832"/>
    </source>
</evidence>
<evidence type="ECO:0000256" key="4">
    <source>
        <dbReference type="ARBA" id="ARBA00014657"/>
    </source>
</evidence>
<dbReference type="AlphaFoldDB" id="A0A1B1N571"/>
<dbReference type="PROSITE" id="PS52004">
    <property type="entry name" value="KS3_2"/>
    <property type="match status" value="1"/>
</dbReference>
<dbReference type="KEGG" id="pyg:AWM70_19875"/>
<comment type="pathway">
    <text evidence="1 14">Lipid metabolism; fatty acid biosynthesis.</text>
</comment>
<evidence type="ECO:0000256" key="9">
    <source>
        <dbReference type="ARBA" id="ARBA00023160"/>
    </source>
</evidence>
<keyword evidence="7" id="KW-0276">Fatty acid metabolism</keyword>
<dbReference type="SMART" id="SM00825">
    <property type="entry name" value="PKS_KS"/>
    <property type="match status" value="1"/>
</dbReference>
<dbReference type="InterPro" id="IPR014030">
    <property type="entry name" value="Ketoacyl_synth_N"/>
</dbReference>
<evidence type="ECO:0000256" key="8">
    <source>
        <dbReference type="ARBA" id="ARBA00023098"/>
    </source>
</evidence>
<dbReference type="GO" id="GO:0006633">
    <property type="term" value="P:fatty acid biosynthetic process"/>
    <property type="evidence" value="ECO:0007669"/>
    <property type="project" value="UniProtKB-UniRule"/>
</dbReference>
<dbReference type="PANTHER" id="PTHR11712">
    <property type="entry name" value="POLYKETIDE SYNTHASE-RELATED"/>
    <property type="match status" value="1"/>
</dbReference>
<evidence type="ECO:0000256" key="6">
    <source>
        <dbReference type="ARBA" id="ARBA00022679"/>
    </source>
</evidence>
<evidence type="ECO:0000256" key="14">
    <source>
        <dbReference type="PIRNR" id="PIRNR000447"/>
    </source>
</evidence>
<dbReference type="OrthoDB" id="9808669at2"/>
<dbReference type="FunFam" id="3.40.47.10:FF:000018">
    <property type="entry name" value="3-oxoacyl-[acyl-carrier-protein] synthase 2"/>
    <property type="match status" value="1"/>
</dbReference>
<feature type="active site" description="For beta-ketoacyl synthase activity" evidence="15">
    <location>
        <position position="164"/>
    </location>
</feature>
<dbReference type="InterPro" id="IPR020841">
    <property type="entry name" value="PKS_Beta-ketoAc_synthase_dom"/>
</dbReference>
<reference evidence="18 19" key="1">
    <citation type="submission" date="2016-01" db="EMBL/GenBank/DDBJ databases">
        <title>Complete Genome Sequence of Paenibacillus yonginensis DCY84, a novel Plant Growth-Promoting Bacteria with Elicitation of Induced Systemic Resistance.</title>
        <authorList>
            <person name="Kim Y.J."/>
            <person name="Yang D.C."/>
            <person name="Sukweenadhi J."/>
        </authorList>
    </citation>
    <scope>NUCLEOTIDE SEQUENCE [LARGE SCALE GENOMIC DNA]</scope>
    <source>
        <strain evidence="18 19">DCY84</strain>
    </source>
</reference>
<evidence type="ECO:0000259" key="17">
    <source>
        <dbReference type="PROSITE" id="PS52004"/>
    </source>
</evidence>
<dbReference type="RefSeq" id="WP_068699326.1">
    <property type="nucleotide sequence ID" value="NZ_CP014167.1"/>
</dbReference>
<sequence length="413" mass="43028">MAKEPKDRIVITGMGAVTPLGIGVQEYWNRLKNGETGVAPITRFDASGLPAQIAAEVKDFEPADYMPRKLVGQTDIFMQFALAAAAEALEDAKPDAAPERMGVVLGTALGGIATTTAAQEQVTKSGSFRVSPHLVPKMLGNIAAGYIGITYGFKGPSLTLSTACSSSADAVGMASMLLRSGQADAVLAVGAESILCQLMDAGLSTARALSTRNEAPEKASRPFDLNRDGFVMGEGGGALVLETLESALRRGADIKAELLGYANSNDAYHVTSPEPEGRGAILCMQNALQQAGIGPSAIDYINAHATSTKLGDQIETKAIKAVFGERAYKLAVSSTKGATGHLMGAGGVTELIACIQAIREGVVPPTLNYDTPDPECDLNYVPNQAQEREVNVAMSNSFGFGGQNASLIVGKFI</sequence>
<dbReference type="FunFam" id="3.40.47.10:FF:000015">
    <property type="entry name" value="3-oxoacyl-[acyl-carrier-protein] synthase, mitochondrial"/>
    <property type="match status" value="1"/>
</dbReference>
<keyword evidence="19" id="KW-1185">Reference proteome</keyword>
<dbReference type="InterPro" id="IPR016039">
    <property type="entry name" value="Thiolase-like"/>
</dbReference>
<keyword evidence="9 14" id="KW-0275">Fatty acid biosynthesis</keyword>
<dbReference type="Proteomes" id="UP000092573">
    <property type="component" value="Chromosome"/>
</dbReference>
<evidence type="ECO:0000256" key="10">
    <source>
        <dbReference type="ARBA" id="ARBA00023315"/>
    </source>
</evidence>
<evidence type="ECO:0000256" key="12">
    <source>
        <dbReference type="ARBA" id="ARBA00047318"/>
    </source>
</evidence>
<comment type="catalytic activity">
    <reaction evidence="13 14">
        <text>a fatty acyl-[ACP] + malonyl-[ACP] + H(+) = a 3-oxoacyl-[ACP] + holo-[ACP] + CO2</text>
        <dbReference type="Rhea" id="RHEA:22836"/>
        <dbReference type="Rhea" id="RHEA-COMP:9623"/>
        <dbReference type="Rhea" id="RHEA-COMP:9685"/>
        <dbReference type="Rhea" id="RHEA-COMP:9916"/>
        <dbReference type="Rhea" id="RHEA-COMP:14125"/>
        <dbReference type="ChEBI" id="CHEBI:15378"/>
        <dbReference type="ChEBI" id="CHEBI:16526"/>
        <dbReference type="ChEBI" id="CHEBI:64479"/>
        <dbReference type="ChEBI" id="CHEBI:78449"/>
        <dbReference type="ChEBI" id="CHEBI:78776"/>
        <dbReference type="ChEBI" id="CHEBI:138651"/>
    </reaction>
</comment>
<dbReference type="NCBIfam" id="NF005589">
    <property type="entry name" value="PRK07314.1"/>
    <property type="match status" value="1"/>
</dbReference>
<keyword evidence="10 14" id="KW-0012">Acyltransferase</keyword>
<dbReference type="Pfam" id="PF00109">
    <property type="entry name" value="ketoacyl-synt"/>
    <property type="match status" value="1"/>
</dbReference>
<dbReference type="PANTHER" id="PTHR11712:SF336">
    <property type="entry name" value="3-OXOACYL-[ACYL-CARRIER-PROTEIN] SYNTHASE, MITOCHONDRIAL"/>
    <property type="match status" value="1"/>
</dbReference>
<evidence type="ECO:0000256" key="13">
    <source>
        <dbReference type="ARBA" id="ARBA00047659"/>
    </source>
</evidence>
<dbReference type="STRING" id="1462996.AWM70_19875"/>
<dbReference type="PIRSF" id="PIRSF000447">
    <property type="entry name" value="KAS_II"/>
    <property type="match status" value="1"/>
</dbReference>
<keyword evidence="5 14" id="KW-0444">Lipid biosynthesis</keyword>
<accession>A0A1B1N571</accession>
<protein>
    <recommendedName>
        <fullName evidence="4 14">3-oxoacyl-[acyl-carrier-protein] synthase 2</fullName>
        <ecNumber evidence="3 14">2.3.1.179</ecNumber>
    </recommendedName>
</protein>
<comment type="similarity">
    <text evidence="2 14 16">Belongs to the thiolase-like superfamily. Beta-ketoacyl-ACP synthases family.</text>
</comment>
<dbReference type="InterPro" id="IPR014031">
    <property type="entry name" value="Ketoacyl_synth_C"/>
</dbReference>
<gene>
    <name evidence="18" type="ORF">AWM70_19875</name>
</gene>
<dbReference type="InterPro" id="IPR017568">
    <property type="entry name" value="3-oxoacyl-ACP_synth-2"/>
</dbReference>
<dbReference type="NCBIfam" id="TIGR03150">
    <property type="entry name" value="fabF"/>
    <property type="match status" value="1"/>
</dbReference>
<evidence type="ECO:0000256" key="3">
    <source>
        <dbReference type="ARBA" id="ARBA00012356"/>
    </source>
</evidence>
<evidence type="ECO:0000256" key="2">
    <source>
        <dbReference type="ARBA" id="ARBA00008467"/>
    </source>
</evidence>
<evidence type="ECO:0000256" key="1">
    <source>
        <dbReference type="ARBA" id="ARBA00005194"/>
    </source>
</evidence>
<dbReference type="EMBL" id="CP014167">
    <property type="protein sequence ID" value="ANS76556.1"/>
    <property type="molecule type" value="Genomic_DNA"/>
</dbReference>
<evidence type="ECO:0000256" key="5">
    <source>
        <dbReference type="ARBA" id="ARBA00022516"/>
    </source>
</evidence>
<comment type="function">
    <text evidence="11 14">Involved in the type II fatty acid elongation cycle. Catalyzes the elongation of a wide range of acyl-ACP by the addition of two carbons from malonyl-ACP to an acyl acceptor. Can efficiently catalyze the conversion of palmitoleoyl-ACP (cis-hexadec-9-enoyl-ACP) to cis-vaccenoyl-ACP (cis-octadec-11-enoyl-ACP), an essential step in the thermal regulation of fatty acid composition.</text>
</comment>
<evidence type="ECO:0000256" key="11">
    <source>
        <dbReference type="ARBA" id="ARBA00024006"/>
    </source>
</evidence>
<dbReference type="SUPFAM" id="SSF53901">
    <property type="entry name" value="Thiolase-like"/>
    <property type="match status" value="2"/>
</dbReference>
<dbReference type="InterPro" id="IPR000794">
    <property type="entry name" value="Beta-ketoacyl_synthase"/>
</dbReference>
<feature type="domain" description="Ketosynthase family 3 (KS3)" evidence="17">
    <location>
        <begin position="6"/>
        <end position="411"/>
    </location>
</feature>
<evidence type="ECO:0000256" key="15">
    <source>
        <dbReference type="PIRSR" id="PIRSR000447-1"/>
    </source>
</evidence>
<evidence type="ECO:0000313" key="19">
    <source>
        <dbReference type="Proteomes" id="UP000092573"/>
    </source>
</evidence>
<dbReference type="Pfam" id="PF02801">
    <property type="entry name" value="Ketoacyl-synt_C"/>
    <property type="match status" value="1"/>
</dbReference>
<evidence type="ECO:0000313" key="18">
    <source>
        <dbReference type="EMBL" id="ANS76556.1"/>
    </source>
</evidence>
<dbReference type="GO" id="GO:0004315">
    <property type="term" value="F:3-oxoacyl-[acyl-carrier-protein] synthase activity"/>
    <property type="evidence" value="ECO:0007669"/>
    <property type="project" value="UniProtKB-UniRule"/>
</dbReference>
<comment type="catalytic activity">
    <reaction evidence="12 14">
        <text>(9Z)-hexadecenoyl-[ACP] + malonyl-[ACP] + H(+) = 3-oxo-(11Z)-octadecenoyl-[ACP] + holo-[ACP] + CO2</text>
        <dbReference type="Rhea" id="RHEA:55040"/>
        <dbReference type="Rhea" id="RHEA-COMP:9623"/>
        <dbReference type="Rhea" id="RHEA-COMP:9685"/>
        <dbReference type="Rhea" id="RHEA-COMP:10800"/>
        <dbReference type="Rhea" id="RHEA-COMP:14074"/>
        <dbReference type="ChEBI" id="CHEBI:15378"/>
        <dbReference type="ChEBI" id="CHEBI:16526"/>
        <dbReference type="ChEBI" id="CHEBI:64479"/>
        <dbReference type="ChEBI" id="CHEBI:78449"/>
        <dbReference type="ChEBI" id="CHEBI:83989"/>
        <dbReference type="ChEBI" id="CHEBI:138538"/>
        <dbReference type="EC" id="2.3.1.179"/>
    </reaction>
</comment>
<keyword evidence="6 14" id="KW-0808">Transferase</keyword>
<dbReference type="Gene3D" id="3.40.47.10">
    <property type="match status" value="1"/>
</dbReference>
<dbReference type="InterPro" id="IPR018201">
    <property type="entry name" value="Ketoacyl_synth_AS"/>
</dbReference>
<dbReference type="EC" id="2.3.1.179" evidence="3 14"/>
<dbReference type="CDD" id="cd00834">
    <property type="entry name" value="KAS_I_II"/>
    <property type="match status" value="1"/>
</dbReference>
<proteinExistence type="inferred from homology"/>
<keyword evidence="8" id="KW-0443">Lipid metabolism</keyword>
<evidence type="ECO:0000256" key="16">
    <source>
        <dbReference type="RuleBase" id="RU003694"/>
    </source>
</evidence>
<dbReference type="UniPathway" id="UPA00094"/>
<name>A0A1B1N571_9BACL</name>
<organism evidence="18 19">
    <name type="scientific">Paenibacillus yonginensis</name>
    <dbReference type="NCBI Taxonomy" id="1462996"/>
    <lineage>
        <taxon>Bacteria</taxon>
        <taxon>Bacillati</taxon>
        <taxon>Bacillota</taxon>
        <taxon>Bacilli</taxon>
        <taxon>Bacillales</taxon>
        <taxon>Paenibacillaceae</taxon>
        <taxon>Paenibacillus</taxon>
    </lineage>
</organism>
<dbReference type="PROSITE" id="PS00606">
    <property type="entry name" value="KS3_1"/>
    <property type="match status" value="1"/>
</dbReference>